<dbReference type="RefSeq" id="WP_221250116.1">
    <property type="nucleotide sequence ID" value="NZ_AP024355.1"/>
</dbReference>
<accession>A0ABM8I252</accession>
<dbReference type="InterPro" id="IPR011006">
    <property type="entry name" value="CheY-like_superfamily"/>
</dbReference>
<dbReference type="Pfam" id="PF00072">
    <property type="entry name" value="Response_reg"/>
    <property type="match status" value="1"/>
</dbReference>
<dbReference type="InterPro" id="IPR007831">
    <property type="entry name" value="T2SS_GspE_N"/>
</dbReference>
<proteinExistence type="predicted"/>
<reference evidence="4 5" key="2">
    <citation type="journal article" date="2021" name="Int. J. Syst. Evol. Microbiol.">
        <title>Isolation and Polyphasic Characterization of Desulfuromonas versatilis sp. Nov., an Electrogenic Bacteria Capable of Versatile Metabolism Isolated from a Graphene Oxide-Reducing Enrichment Culture.</title>
        <authorList>
            <person name="Xie L."/>
            <person name="Yoshida N."/>
            <person name="Ishii S."/>
            <person name="Meng L."/>
        </authorList>
    </citation>
    <scope>NUCLEOTIDE SEQUENCE [LARGE SCALE GENOMIC DNA]</scope>
    <source>
        <strain evidence="4 5">NIT-T3</strain>
    </source>
</reference>
<dbReference type="PROSITE" id="PS50110">
    <property type="entry name" value="RESPONSE_REGULATORY"/>
    <property type="match status" value="1"/>
</dbReference>
<evidence type="ECO:0000256" key="1">
    <source>
        <dbReference type="ARBA" id="ARBA00022553"/>
    </source>
</evidence>
<dbReference type="PANTHER" id="PTHR44591:SF25">
    <property type="entry name" value="CHEMOTAXIS TWO-COMPONENT RESPONSE REGULATOR"/>
    <property type="match status" value="1"/>
</dbReference>
<dbReference type="Pfam" id="PF05157">
    <property type="entry name" value="MshEN"/>
    <property type="match status" value="1"/>
</dbReference>
<dbReference type="PANTHER" id="PTHR44591">
    <property type="entry name" value="STRESS RESPONSE REGULATOR PROTEIN 1"/>
    <property type="match status" value="1"/>
</dbReference>
<dbReference type="SUPFAM" id="SSF160246">
    <property type="entry name" value="EspE N-terminal domain-like"/>
    <property type="match status" value="1"/>
</dbReference>
<feature type="modified residue" description="4-aspartylphosphate" evidence="2">
    <location>
        <position position="209"/>
    </location>
</feature>
<dbReference type="InterPro" id="IPR050595">
    <property type="entry name" value="Bact_response_regulator"/>
</dbReference>
<evidence type="ECO:0000313" key="5">
    <source>
        <dbReference type="Proteomes" id="UP001319827"/>
    </source>
</evidence>
<keyword evidence="5" id="KW-1185">Reference proteome</keyword>
<protein>
    <submittedName>
        <fullName evidence="4">Two-component system response regulator</fullName>
    </submittedName>
</protein>
<dbReference type="SUPFAM" id="SSF52172">
    <property type="entry name" value="CheY-like"/>
    <property type="match status" value="1"/>
</dbReference>
<dbReference type="EMBL" id="AP024355">
    <property type="protein sequence ID" value="BCR06734.1"/>
    <property type="molecule type" value="Genomic_DNA"/>
</dbReference>
<evidence type="ECO:0000259" key="3">
    <source>
        <dbReference type="PROSITE" id="PS50110"/>
    </source>
</evidence>
<dbReference type="Gene3D" id="1.10.40.70">
    <property type="match status" value="1"/>
</dbReference>
<evidence type="ECO:0000256" key="2">
    <source>
        <dbReference type="PROSITE-ProRule" id="PRU00169"/>
    </source>
</evidence>
<gene>
    <name evidence="4" type="ORF">DESUT3_38030</name>
</gene>
<dbReference type="Gene3D" id="3.30.300.160">
    <property type="entry name" value="Type II secretion system, protein E, N-terminal domain"/>
    <property type="match status" value="1"/>
</dbReference>
<reference evidence="4 5" key="1">
    <citation type="journal article" date="2016" name="C (Basel)">
        <title>Selective Growth of and Electricity Production by Marine Exoelectrogenic Bacteria in Self-Aggregated Hydrogel of Microbially Reduced Graphene Oxide.</title>
        <authorList>
            <person name="Yoshida N."/>
            <person name="Goto Y."/>
            <person name="Miyata Y."/>
        </authorList>
    </citation>
    <scope>NUCLEOTIDE SEQUENCE [LARGE SCALE GENOMIC DNA]</scope>
    <source>
        <strain evidence="4 5">NIT-T3</strain>
    </source>
</reference>
<dbReference type="Proteomes" id="UP001319827">
    <property type="component" value="Chromosome"/>
</dbReference>
<keyword evidence="1 2" id="KW-0597">Phosphoprotein</keyword>
<organism evidence="4 5">
    <name type="scientific">Desulfuromonas versatilis</name>
    <dbReference type="NCBI Taxonomy" id="2802975"/>
    <lineage>
        <taxon>Bacteria</taxon>
        <taxon>Pseudomonadati</taxon>
        <taxon>Thermodesulfobacteriota</taxon>
        <taxon>Desulfuromonadia</taxon>
        <taxon>Desulfuromonadales</taxon>
        <taxon>Desulfuromonadaceae</taxon>
        <taxon>Desulfuromonas</taxon>
    </lineage>
</organism>
<dbReference type="InterPro" id="IPR037257">
    <property type="entry name" value="T2SS_E_N_sf"/>
</dbReference>
<dbReference type="SMART" id="SM00448">
    <property type="entry name" value="REC"/>
    <property type="match status" value="1"/>
</dbReference>
<dbReference type="InterPro" id="IPR001789">
    <property type="entry name" value="Sig_transdc_resp-reg_receiver"/>
</dbReference>
<feature type="domain" description="Response regulatory" evidence="3">
    <location>
        <begin position="160"/>
        <end position="276"/>
    </location>
</feature>
<dbReference type="Gene3D" id="3.40.50.2300">
    <property type="match status" value="1"/>
</dbReference>
<evidence type="ECO:0000313" key="4">
    <source>
        <dbReference type="EMBL" id="BCR06734.1"/>
    </source>
</evidence>
<name>A0ABM8I252_9BACT</name>
<sequence length="288" mass="31725">MSKRKRFGEILVEAKVVSQEVLDKALQVQKSTGKRLGQVLEDMGVVSERDTAVALARQFGFKTVQNLAKYSFPEDILKLVPSETALKLSIFPLKREGKTLYLAMVNPLDMDVIDNLSFQTGLRVAPCVTTAGEIQAAVHQHYLGGRPNEPEGQETADWWTILVVDDQELVRSAILAALKREGYNTVEAANGADGLKLACQNPPHLIISDTVMPRMDGFEMFRALQANNTTRNIPVMALSSKSAPEEEAKLLDAGYFDFIPKPINPVRLGARVRRALRVTYGPGGPPPR</sequence>